<protein>
    <submittedName>
        <fullName evidence="1">Uncharacterized protein</fullName>
    </submittedName>
</protein>
<comment type="caution">
    <text evidence="1">The sequence shown here is derived from an EMBL/GenBank/DDBJ whole genome shotgun (WGS) entry which is preliminary data.</text>
</comment>
<reference evidence="1" key="1">
    <citation type="journal article" date="2014" name="Front. Microbiol.">
        <title>High frequency of phylogenetically diverse reductive dehalogenase-homologous genes in deep subseafloor sedimentary metagenomes.</title>
        <authorList>
            <person name="Kawai M."/>
            <person name="Futagami T."/>
            <person name="Toyoda A."/>
            <person name="Takaki Y."/>
            <person name="Nishi S."/>
            <person name="Hori S."/>
            <person name="Arai W."/>
            <person name="Tsubouchi T."/>
            <person name="Morono Y."/>
            <person name="Uchiyama I."/>
            <person name="Ito T."/>
            <person name="Fujiyama A."/>
            <person name="Inagaki F."/>
            <person name="Takami H."/>
        </authorList>
    </citation>
    <scope>NUCLEOTIDE SEQUENCE</scope>
    <source>
        <strain evidence="1">Expedition CK06-06</strain>
    </source>
</reference>
<evidence type="ECO:0000313" key="1">
    <source>
        <dbReference type="EMBL" id="GAH84959.1"/>
    </source>
</evidence>
<dbReference type="EMBL" id="BARU01038465">
    <property type="protein sequence ID" value="GAH84959.1"/>
    <property type="molecule type" value="Genomic_DNA"/>
</dbReference>
<name>X1K3Z0_9ZZZZ</name>
<sequence length="170" mass="20001">LSEFMLVADINSKNLRQMLLINNYSINRIKHIVRFKLEKQKSLSKIGKEQKIQNCIAILKNRIKTGMNTYIEHVYVDLLIANQLFSSKRYAEISPLLKKYQKRLHKIDVLEMRIFMEAFIQVGAFKSGDPLGPALQYMAIKKCRLYGFSRLENTLLKYLQLQQEQITRTM</sequence>
<feature type="non-terminal residue" evidence="1">
    <location>
        <position position="1"/>
    </location>
</feature>
<dbReference type="AlphaFoldDB" id="X1K3Z0"/>
<gene>
    <name evidence="1" type="ORF">S03H2_59786</name>
</gene>
<organism evidence="1">
    <name type="scientific">marine sediment metagenome</name>
    <dbReference type="NCBI Taxonomy" id="412755"/>
    <lineage>
        <taxon>unclassified sequences</taxon>
        <taxon>metagenomes</taxon>
        <taxon>ecological metagenomes</taxon>
    </lineage>
</organism>
<accession>X1K3Z0</accession>
<proteinExistence type="predicted"/>